<evidence type="ECO:0000256" key="1">
    <source>
        <dbReference type="ARBA" id="ARBA00022801"/>
    </source>
</evidence>
<gene>
    <name evidence="4" type="ORF">SAMN02745120_2362</name>
</gene>
<dbReference type="PANTHER" id="PTHR43546:SF3">
    <property type="entry name" value="UPF0173 METAL-DEPENDENT HYDROLASE MJ1163"/>
    <property type="match status" value="1"/>
</dbReference>
<dbReference type="Gene3D" id="3.60.15.10">
    <property type="entry name" value="Ribonuclease Z/Hydroxyacylglutathione hydrolase-like"/>
    <property type="match status" value="1"/>
</dbReference>
<organism evidence="4 5">
    <name type="scientific">Acetoanaerobium noterae</name>
    <dbReference type="NCBI Taxonomy" id="745369"/>
    <lineage>
        <taxon>Bacteria</taxon>
        <taxon>Bacillati</taxon>
        <taxon>Bacillota</taxon>
        <taxon>Clostridia</taxon>
        <taxon>Peptostreptococcales</taxon>
        <taxon>Filifactoraceae</taxon>
        <taxon>Acetoanaerobium</taxon>
    </lineage>
</organism>
<dbReference type="SUPFAM" id="SSF56281">
    <property type="entry name" value="Metallo-hydrolase/oxidoreductase"/>
    <property type="match status" value="1"/>
</dbReference>
<keyword evidence="1 2" id="KW-0378">Hydrolase</keyword>
<dbReference type="Pfam" id="PF12706">
    <property type="entry name" value="Lactamase_B_2"/>
    <property type="match status" value="1"/>
</dbReference>
<dbReference type="PANTHER" id="PTHR43546">
    <property type="entry name" value="UPF0173 METAL-DEPENDENT HYDROLASE MJ1163-RELATED"/>
    <property type="match status" value="1"/>
</dbReference>
<evidence type="ECO:0000256" key="2">
    <source>
        <dbReference type="HAMAP-Rule" id="MF_00457"/>
    </source>
</evidence>
<dbReference type="InterPro" id="IPR050114">
    <property type="entry name" value="UPF0173_UPF0282_UlaG_hydrolase"/>
</dbReference>
<accession>A0A1T5CVE0</accession>
<dbReference type="InterPro" id="IPR022877">
    <property type="entry name" value="UPF0173"/>
</dbReference>
<feature type="domain" description="Metallo-beta-lactamase" evidence="3">
    <location>
        <begin position="7"/>
        <end position="191"/>
    </location>
</feature>
<dbReference type="RefSeq" id="WP_079590148.1">
    <property type="nucleotide sequence ID" value="NZ_DAMBHZ010000021.1"/>
</dbReference>
<name>A0A1T5CVE0_9FIRM</name>
<dbReference type="InterPro" id="IPR001279">
    <property type="entry name" value="Metallo-B-lactamas"/>
</dbReference>
<dbReference type="EMBL" id="FUYN01000006">
    <property type="protein sequence ID" value="SKB63170.1"/>
    <property type="molecule type" value="Genomic_DNA"/>
</dbReference>
<dbReference type="Proteomes" id="UP000243406">
    <property type="component" value="Unassembled WGS sequence"/>
</dbReference>
<comment type="similarity">
    <text evidence="2">Belongs to the UPF0173 family.</text>
</comment>
<sequence length="223" mass="25186">MRLTYLGHSAFIINTDKHNIIIDPFVKDNPLCKLELSELPKIHYILVTHGHSDHLGDTVEIAKRHNSKVICNFEIAQYLDKYNIDYHAMHIGGRVALDFGKVKMTPAIHGSSITESTHIIYAGVACGFLIEIDGVKLYHAGDTALTYDMKLLEREAIDYAMLPIGGNFTMDLEDSLHALELIRPKKAIPMHYNTFNLIKEDPNKFKSPLCEVVIMNPNETLDI</sequence>
<dbReference type="AlphaFoldDB" id="A0A1T5CVE0"/>
<dbReference type="GO" id="GO:0016787">
    <property type="term" value="F:hydrolase activity"/>
    <property type="evidence" value="ECO:0007669"/>
    <property type="project" value="UniProtKB-UniRule"/>
</dbReference>
<dbReference type="InterPro" id="IPR036866">
    <property type="entry name" value="RibonucZ/Hydroxyglut_hydro"/>
</dbReference>
<proteinExistence type="inferred from homology"/>
<protein>
    <recommendedName>
        <fullName evidence="2">UPF0173 metal-dependent hydrolase SAMN02745120_2362</fullName>
    </recommendedName>
</protein>
<evidence type="ECO:0000259" key="3">
    <source>
        <dbReference type="SMART" id="SM00849"/>
    </source>
</evidence>
<keyword evidence="5" id="KW-1185">Reference proteome</keyword>
<evidence type="ECO:0000313" key="5">
    <source>
        <dbReference type="Proteomes" id="UP000243406"/>
    </source>
</evidence>
<dbReference type="OrthoDB" id="36975at2"/>
<reference evidence="5" key="1">
    <citation type="submission" date="2017-02" db="EMBL/GenBank/DDBJ databases">
        <authorList>
            <person name="Varghese N."/>
            <person name="Submissions S."/>
        </authorList>
    </citation>
    <scope>NUCLEOTIDE SEQUENCE [LARGE SCALE GENOMIC DNA]</scope>
    <source>
        <strain evidence="5">ATCC 35199</strain>
    </source>
</reference>
<evidence type="ECO:0000313" key="4">
    <source>
        <dbReference type="EMBL" id="SKB63170.1"/>
    </source>
</evidence>
<dbReference type="HAMAP" id="MF_00457">
    <property type="entry name" value="UPF0173"/>
    <property type="match status" value="1"/>
</dbReference>
<dbReference type="SMART" id="SM00849">
    <property type="entry name" value="Lactamase_B"/>
    <property type="match status" value="1"/>
</dbReference>
<dbReference type="NCBIfam" id="NF001911">
    <property type="entry name" value="PRK00685.1"/>
    <property type="match status" value="1"/>
</dbReference>